<accession>A0A0D0E9K6</accession>
<dbReference type="Proteomes" id="UP000054538">
    <property type="component" value="Unassembled WGS sequence"/>
</dbReference>
<sequence>MTPPLPAPVWPYVSFGRHPRTLGIPASLSSGSSTTRWTALCCFPKTKVHHDWKVGPRARQRWRFVWSSLRLSSRTMVIGWRPSKTTLRSFPKPFKISWAS</sequence>
<evidence type="ECO:0000313" key="2">
    <source>
        <dbReference type="Proteomes" id="UP000054538"/>
    </source>
</evidence>
<evidence type="ECO:0000313" key="1">
    <source>
        <dbReference type="EMBL" id="KIK95865.1"/>
    </source>
</evidence>
<protein>
    <submittedName>
        <fullName evidence="1">Uncharacterized protein</fullName>
    </submittedName>
</protein>
<reference evidence="2" key="2">
    <citation type="submission" date="2015-01" db="EMBL/GenBank/DDBJ databases">
        <title>Evolutionary Origins and Diversification of the Mycorrhizal Mutualists.</title>
        <authorList>
            <consortium name="DOE Joint Genome Institute"/>
            <consortium name="Mycorrhizal Genomics Consortium"/>
            <person name="Kohler A."/>
            <person name="Kuo A."/>
            <person name="Nagy L.G."/>
            <person name="Floudas D."/>
            <person name="Copeland A."/>
            <person name="Barry K.W."/>
            <person name="Cichocki N."/>
            <person name="Veneault-Fourrey C."/>
            <person name="LaButti K."/>
            <person name="Lindquist E.A."/>
            <person name="Lipzen A."/>
            <person name="Lundell T."/>
            <person name="Morin E."/>
            <person name="Murat C."/>
            <person name="Riley R."/>
            <person name="Ohm R."/>
            <person name="Sun H."/>
            <person name="Tunlid A."/>
            <person name="Henrissat B."/>
            <person name="Grigoriev I.V."/>
            <person name="Hibbett D.S."/>
            <person name="Martin F."/>
        </authorList>
    </citation>
    <scope>NUCLEOTIDE SEQUENCE [LARGE SCALE GENOMIC DNA]</scope>
    <source>
        <strain evidence="2">Ve08.2h10</strain>
    </source>
</reference>
<proteinExistence type="predicted"/>
<organism evidence="1 2">
    <name type="scientific">Paxillus rubicundulus Ve08.2h10</name>
    <dbReference type="NCBI Taxonomy" id="930991"/>
    <lineage>
        <taxon>Eukaryota</taxon>
        <taxon>Fungi</taxon>
        <taxon>Dikarya</taxon>
        <taxon>Basidiomycota</taxon>
        <taxon>Agaricomycotina</taxon>
        <taxon>Agaricomycetes</taxon>
        <taxon>Agaricomycetidae</taxon>
        <taxon>Boletales</taxon>
        <taxon>Paxilineae</taxon>
        <taxon>Paxillaceae</taxon>
        <taxon>Paxillus</taxon>
    </lineage>
</organism>
<dbReference type="AlphaFoldDB" id="A0A0D0E9K6"/>
<keyword evidence="2" id="KW-1185">Reference proteome</keyword>
<dbReference type="InParanoid" id="A0A0D0E9K6"/>
<gene>
    <name evidence="1" type="ORF">PAXRUDRAFT_351483</name>
</gene>
<reference evidence="1 2" key="1">
    <citation type="submission" date="2014-04" db="EMBL/GenBank/DDBJ databases">
        <authorList>
            <consortium name="DOE Joint Genome Institute"/>
            <person name="Kuo A."/>
            <person name="Kohler A."/>
            <person name="Jargeat P."/>
            <person name="Nagy L.G."/>
            <person name="Floudas D."/>
            <person name="Copeland A."/>
            <person name="Barry K.W."/>
            <person name="Cichocki N."/>
            <person name="Veneault-Fourrey C."/>
            <person name="LaButti K."/>
            <person name="Lindquist E.A."/>
            <person name="Lipzen A."/>
            <person name="Lundell T."/>
            <person name="Morin E."/>
            <person name="Murat C."/>
            <person name="Sun H."/>
            <person name="Tunlid A."/>
            <person name="Henrissat B."/>
            <person name="Grigoriev I.V."/>
            <person name="Hibbett D.S."/>
            <person name="Martin F."/>
            <person name="Nordberg H.P."/>
            <person name="Cantor M.N."/>
            <person name="Hua S.X."/>
        </authorList>
    </citation>
    <scope>NUCLEOTIDE SEQUENCE [LARGE SCALE GENOMIC DNA]</scope>
    <source>
        <strain evidence="1 2">Ve08.2h10</strain>
    </source>
</reference>
<dbReference type="HOGENOM" id="CLU_2306955_0_0_1"/>
<dbReference type="EMBL" id="KN825017">
    <property type="protein sequence ID" value="KIK95865.1"/>
    <property type="molecule type" value="Genomic_DNA"/>
</dbReference>
<name>A0A0D0E9K6_9AGAM</name>